<accession>A0A2N8P7N2</accession>
<evidence type="ECO:0000256" key="1">
    <source>
        <dbReference type="SAM" id="MobiDB-lite"/>
    </source>
</evidence>
<protein>
    <submittedName>
        <fullName evidence="2">Uncharacterized protein</fullName>
    </submittedName>
</protein>
<dbReference type="EMBL" id="LJSN01000003">
    <property type="protein sequence ID" value="PNE37031.1"/>
    <property type="molecule type" value="Genomic_DNA"/>
</dbReference>
<dbReference type="Proteomes" id="UP000236047">
    <property type="component" value="Unassembled WGS sequence"/>
</dbReference>
<evidence type="ECO:0000313" key="3">
    <source>
        <dbReference type="Proteomes" id="UP000236047"/>
    </source>
</evidence>
<dbReference type="RefSeq" id="WP_180990246.1">
    <property type="nucleotide sequence ID" value="NZ_LJSN01000003.1"/>
</dbReference>
<organism evidence="2 3">
    <name type="scientific">Streptomyces noursei</name>
    <name type="common">Streptomyces albulus</name>
    <dbReference type="NCBI Taxonomy" id="1971"/>
    <lineage>
        <taxon>Bacteria</taxon>
        <taxon>Bacillati</taxon>
        <taxon>Actinomycetota</taxon>
        <taxon>Actinomycetes</taxon>
        <taxon>Kitasatosporales</taxon>
        <taxon>Streptomycetaceae</taxon>
        <taxon>Streptomyces</taxon>
    </lineage>
</organism>
<dbReference type="AlphaFoldDB" id="A0A2N8P7N2"/>
<name>A0A2N8P7N2_STRNR</name>
<gene>
    <name evidence="2" type="ORF">AOB60_21675</name>
</gene>
<comment type="caution">
    <text evidence="2">The sequence shown here is derived from an EMBL/GenBank/DDBJ whole genome shotgun (WGS) entry which is preliminary data.</text>
</comment>
<sequence length="132" mass="13697">MTLRGDVRAPTRNLARLDPRPGMRCLEVGAGGGSIARWLTARVAPGGSVLATDLKAQHIAPAPGPTIEVHDITSGPLPEGALSTTRGKRRGPGRPVPELAYNGPYASPTPEQKTGSPADLNAELLLVTPHAD</sequence>
<reference evidence="3" key="1">
    <citation type="submission" date="2015-09" db="EMBL/GenBank/DDBJ databases">
        <authorList>
            <person name="Graham D.E."/>
            <person name="Mahan K.M."/>
            <person name="Klingeman D.M."/>
            <person name="Fida T."/>
            <person name="Giannone R.J."/>
            <person name="Hettich R.L."/>
            <person name="Parry R.J."/>
            <person name="Spain J.C."/>
        </authorList>
    </citation>
    <scope>NUCLEOTIDE SEQUENCE [LARGE SCALE GENOMIC DNA]</scope>
    <source>
        <strain evidence="3">JCM 4701</strain>
    </source>
</reference>
<keyword evidence="3" id="KW-1185">Reference proteome</keyword>
<dbReference type="SUPFAM" id="SSF53335">
    <property type="entry name" value="S-adenosyl-L-methionine-dependent methyltransferases"/>
    <property type="match status" value="1"/>
</dbReference>
<dbReference type="Gene3D" id="3.40.50.150">
    <property type="entry name" value="Vaccinia Virus protein VP39"/>
    <property type="match status" value="1"/>
</dbReference>
<dbReference type="InterPro" id="IPR029063">
    <property type="entry name" value="SAM-dependent_MTases_sf"/>
</dbReference>
<proteinExistence type="predicted"/>
<feature type="region of interest" description="Disordered" evidence="1">
    <location>
        <begin position="61"/>
        <end position="132"/>
    </location>
</feature>
<evidence type="ECO:0000313" key="2">
    <source>
        <dbReference type="EMBL" id="PNE37031.1"/>
    </source>
</evidence>